<dbReference type="PROSITE" id="PS00463">
    <property type="entry name" value="ZN2_CY6_FUNGAL_1"/>
    <property type="match status" value="1"/>
</dbReference>
<comment type="caution">
    <text evidence="4">The sequence shown here is derived from an EMBL/GenBank/DDBJ whole genome shotgun (WGS) entry which is preliminary data.</text>
</comment>
<gene>
    <name evidence="4" type="ORF">B0T11DRAFT_25211</name>
</gene>
<dbReference type="InterPro" id="IPR021858">
    <property type="entry name" value="Fun_TF"/>
</dbReference>
<sequence length="403" mass="45173">MPLRLGYKKSRGGCLRCKKRRVKCDENKPCSACVRHAVPCSLVEDDPDDSISSHDAAADARPPQRTRSRRTRANRSPPKPQPAQTDPFPYFDRRLLASAPGLGQHAAWIDDLELMHHFTALTCMTLPRSDMLRQVWQVEVPKLGIQYPYVMHQILAVAALHLVSLHPDNHQRHTLDAFRHQTEALAGIRQSIGSINDDNCEALFAASSLLLISAFATFSRSKDWLEQAKTPVIRDIVDVFALVRGMNEILSCSEAYLKRGKFAPIFEIQPSATPSAVLRETRAQLGHLWTHMSSAPNSSLLCRETDTLVEWIDRCDATTSKPELRVTMTWPIYISSEYISVILAQDAAALILLAHYCAVAGSTETSTWYMKSWSKTALRAIDQAIDPAWKSLLDWPRAMMVDG</sequence>
<dbReference type="Pfam" id="PF00172">
    <property type="entry name" value="Zn_clus"/>
    <property type="match status" value="1"/>
</dbReference>
<evidence type="ECO:0000256" key="2">
    <source>
        <dbReference type="SAM" id="MobiDB-lite"/>
    </source>
</evidence>
<dbReference type="InterPro" id="IPR053157">
    <property type="entry name" value="Sterol_Uptake_Regulator"/>
</dbReference>
<dbReference type="InterPro" id="IPR036864">
    <property type="entry name" value="Zn2-C6_fun-type_DNA-bd_sf"/>
</dbReference>
<keyword evidence="1" id="KW-0539">Nucleus</keyword>
<dbReference type="SMART" id="SM00066">
    <property type="entry name" value="GAL4"/>
    <property type="match status" value="1"/>
</dbReference>
<name>A0A8K0XAP8_9PEZI</name>
<dbReference type="GO" id="GO:0001228">
    <property type="term" value="F:DNA-binding transcription activator activity, RNA polymerase II-specific"/>
    <property type="evidence" value="ECO:0007669"/>
    <property type="project" value="TreeGrafter"/>
</dbReference>
<dbReference type="PANTHER" id="PTHR47784:SF5">
    <property type="entry name" value="STEROL UPTAKE CONTROL PROTEIN 2"/>
    <property type="match status" value="1"/>
</dbReference>
<dbReference type="InterPro" id="IPR001138">
    <property type="entry name" value="Zn2Cys6_DnaBD"/>
</dbReference>
<feature type="domain" description="Zn(2)-C6 fungal-type" evidence="3">
    <location>
        <begin position="13"/>
        <end position="42"/>
    </location>
</feature>
<keyword evidence="5" id="KW-1185">Reference proteome</keyword>
<dbReference type="EMBL" id="JAGPXD010000001">
    <property type="protein sequence ID" value="KAH7376955.1"/>
    <property type="molecule type" value="Genomic_DNA"/>
</dbReference>
<dbReference type="PROSITE" id="PS50048">
    <property type="entry name" value="ZN2_CY6_FUNGAL_2"/>
    <property type="match status" value="1"/>
</dbReference>
<dbReference type="PANTHER" id="PTHR47784">
    <property type="entry name" value="STEROL UPTAKE CONTROL PROTEIN 2"/>
    <property type="match status" value="1"/>
</dbReference>
<proteinExistence type="predicted"/>
<evidence type="ECO:0000256" key="1">
    <source>
        <dbReference type="ARBA" id="ARBA00023242"/>
    </source>
</evidence>
<dbReference type="GO" id="GO:0008270">
    <property type="term" value="F:zinc ion binding"/>
    <property type="evidence" value="ECO:0007669"/>
    <property type="project" value="InterPro"/>
</dbReference>
<evidence type="ECO:0000259" key="3">
    <source>
        <dbReference type="PROSITE" id="PS50048"/>
    </source>
</evidence>
<dbReference type="CDD" id="cd00067">
    <property type="entry name" value="GAL4"/>
    <property type="match status" value="1"/>
</dbReference>
<accession>A0A8K0XAP8</accession>
<dbReference type="Gene3D" id="4.10.240.10">
    <property type="entry name" value="Zn(2)-C6 fungal-type DNA-binding domain"/>
    <property type="match status" value="1"/>
</dbReference>
<evidence type="ECO:0000313" key="4">
    <source>
        <dbReference type="EMBL" id="KAH7376955.1"/>
    </source>
</evidence>
<dbReference type="AlphaFoldDB" id="A0A8K0XAP8"/>
<feature type="compositionally biased region" description="Basic residues" evidence="2">
    <location>
        <begin position="64"/>
        <end position="73"/>
    </location>
</feature>
<evidence type="ECO:0000313" key="5">
    <source>
        <dbReference type="Proteomes" id="UP000813385"/>
    </source>
</evidence>
<feature type="region of interest" description="Disordered" evidence="2">
    <location>
        <begin position="44"/>
        <end position="88"/>
    </location>
</feature>
<dbReference type="SUPFAM" id="SSF57701">
    <property type="entry name" value="Zn2/Cys6 DNA-binding domain"/>
    <property type="match status" value="1"/>
</dbReference>
<reference evidence="4" key="1">
    <citation type="journal article" date="2021" name="Nat. Commun.">
        <title>Genetic determinants of endophytism in the Arabidopsis root mycobiome.</title>
        <authorList>
            <person name="Mesny F."/>
            <person name="Miyauchi S."/>
            <person name="Thiergart T."/>
            <person name="Pickel B."/>
            <person name="Atanasova L."/>
            <person name="Karlsson M."/>
            <person name="Huettel B."/>
            <person name="Barry K.W."/>
            <person name="Haridas S."/>
            <person name="Chen C."/>
            <person name="Bauer D."/>
            <person name="Andreopoulos W."/>
            <person name="Pangilinan J."/>
            <person name="LaButti K."/>
            <person name="Riley R."/>
            <person name="Lipzen A."/>
            <person name="Clum A."/>
            <person name="Drula E."/>
            <person name="Henrissat B."/>
            <person name="Kohler A."/>
            <person name="Grigoriev I.V."/>
            <person name="Martin F.M."/>
            <person name="Hacquard S."/>
        </authorList>
    </citation>
    <scope>NUCLEOTIDE SEQUENCE</scope>
    <source>
        <strain evidence="4">MPI-CAGE-AT-0016</strain>
    </source>
</reference>
<feature type="compositionally biased region" description="Low complexity" evidence="2">
    <location>
        <begin position="53"/>
        <end position="63"/>
    </location>
</feature>
<dbReference type="Pfam" id="PF11951">
    <property type="entry name" value="Fungal_trans_2"/>
    <property type="match status" value="1"/>
</dbReference>
<protein>
    <submittedName>
        <fullName evidence="4">C6 zinc finger domain-containing protein</fullName>
    </submittedName>
</protein>
<dbReference type="Proteomes" id="UP000813385">
    <property type="component" value="Unassembled WGS sequence"/>
</dbReference>
<organism evidence="4 5">
    <name type="scientific">Plectosphaerella cucumerina</name>
    <dbReference type="NCBI Taxonomy" id="40658"/>
    <lineage>
        <taxon>Eukaryota</taxon>
        <taxon>Fungi</taxon>
        <taxon>Dikarya</taxon>
        <taxon>Ascomycota</taxon>
        <taxon>Pezizomycotina</taxon>
        <taxon>Sordariomycetes</taxon>
        <taxon>Hypocreomycetidae</taxon>
        <taxon>Glomerellales</taxon>
        <taxon>Plectosphaerellaceae</taxon>
        <taxon>Plectosphaerella</taxon>
    </lineage>
</organism>
<dbReference type="OrthoDB" id="3546279at2759"/>